<name>A0A0R3JQX6_CALMK</name>
<comment type="caution">
    <text evidence="1">The sequence shown here is derived from an EMBL/GenBank/DDBJ whole genome shotgun (WGS) entry which is preliminary data.</text>
</comment>
<dbReference type="OrthoDB" id="9897095at2"/>
<evidence type="ECO:0000313" key="2">
    <source>
        <dbReference type="Proteomes" id="UP000052015"/>
    </source>
</evidence>
<dbReference type="RefSeq" id="WP_057979650.1">
    <property type="nucleotide sequence ID" value="NZ_LKHP01000024.1"/>
</dbReference>
<proteinExistence type="predicted"/>
<protein>
    <submittedName>
        <fullName evidence="1">Uncharacterized protein</fullName>
    </submittedName>
</protein>
<evidence type="ECO:0000313" key="1">
    <source>
        <dbReference type="EMBL" id="KRQ85859.1"/>
    </source>
</evidence>
<dbReference type="Proteomes" id="UP000052015">
    <property type="component" value="Unassembled WGS sequence"/>
</dbReference>
<dbReference type="AlphaFoldDB" id="A0A0R3JQX6"/>
<accession>A0A0R3JQX6</accession>
<dbReference type="EMBL" id="LKHP01000024">
    <property type="protein sequence ID" value="KRQ85859.1"/>
    <property type="molecule type" value="Genomic_DNA"/>
</dbReference>
<keyword evidence="2" id="KW-1185">Reference proteome</keyword>
<organism evidence="1 2">
    <name type="scientific">Caloramator mitchellensis</name>
    <dbReference type="NCBI Taxonomy" id="908809"/>
    <lineage>
        <taxon>Bacteria</taxon>
        <taxon>Bacillati</taxon>
        <taxon>Bacillota</taxon>
        <taxon>Clostridia</taxon>
        <taxon>Eubacteriales</taxon>
        <taxon>Clostridiaceae</taxon>
        <taxon>Caloramator</taxon>
    </lineage>
</organism>
<reference evidence="1 2" key="1">
    <citation type="submission" date="2015-09" db="EMBL/GenBank/DDBJ databases">
        <title>Draft genome sequence of a Caloramator mitchellensis, a moderate thermophile from the Great Artesian Basin of Australia.</title>
        <authorList>
            <person name="Patel B.K."/>
        </authorList>
    </citation>
    <scope>NUCLEOTIDE SEQUENCE [LARGE SCALE GENOMIC DNA]</scope>
    <source>
        <strain evidence="1 2">VF08</strain>
    </source>
</reference>
<sequence>MELSQRDKYLIVIALSEYMKNLKFAGYYMDGLGILYRKKKHDEILKEIAALREKVGGDEWVRYLKEYIEG</sequence>
<gene>
    <name evidence="1" type="ORF">ABG79_02373</name>
</gene>